<feature type="region of interest" description="Disordered" evidence="1">
    <location>
        <begin position="1"/>
        <end position="22"/>
    </location>
</feature>
<keyword evidence="3" id="KW-1185">Reference proteome</keyword>
<evidence type="ECO:0000256" key="1">
    <source>
        <dbReference type="SAM" id="MobiDB-lite"/>
    </source>
</evidence>
<sequence>MPDDGIARLRITPPPDGGEALAPRGEVFDARRVEAVPMSHSIRMAAIAATVAVVLTGTACSAGPSRSAQAAAKRQDPNVAPDDITRMINCYRAHGLPNYPDPTYDPGDGQWHLPNQRPALTTAIRQACASVMPEATPASPIPTAQLADLLNFAKCVRAHGVPDWPDPGVDGTFRSDNVLDVKRDPGTRAAVEACQQYLGSSGGNISVGQPNG</sequence>
<proteinExistence type="predicted"/>
<organism evidence="2 3">
    <name type="scientific">Rugosimonospora africana</name>
    <dbReference type="NCBI Taxonomy" id="556532"/>
    <lineage>
        <taxon>Bacteria</taxon>
        <taxon>Bacillati</taxon>
        <taxon>Actinomycetota</taxon>
        <taxon>Actinomycetes</taxon>
        <taxon>Micromonosporales</taxon>
        <taxon>Micromonosporaceae</taxon>
        <taxon>Rugosimonospora</taxon>
    </lineage>
</organism>
<evidence type="ECO:0000313" key="2">
    <source>
        <dbReference type="EMBL" id="GIH19180.1"/>
    </source>
</evidence>
<reference evidence="2" key="1">
    <citation type="submission" date="2021-01" db="EMBL/GenBank/DDBJ databases">
        <title>Whole genome shotgun sequence of Rugosimonospora africana NBRC 104875.</title>
        <authorList>
            <person name="Komaki H."/>
            <person name="Tamura T."/>
        </authorList>
    </citation>
    <scope>NUCLEOTIDE SEQUENCE</scope>
    <source>
        <strain evidence="2">NBRC 104875</strain>
    </source>
</reference>
<comment type="caution">
    <text evidence="2">The sequence shown here is derived from an EMBL/GenBank/DDBJ whole genome shotgun (WGS) entry which is preliminary data.</text>
</comment>
<evidence type="ECO:0000313" key="3">
    <source>
        <dbReference type="Proteomes" id="UP000642748"/>
    </source>
</evidence>
<dbReference type="Proteomes" id="UP000642748">
    <property type="component" value="Unassembled WGS sequence"/>
</dbReference>
<protein>
    <submittedName>
        <fullName evidence="2">Uncharacterized protein</fullName>
    </submittedName>
</protein>
<gene>
    <name evidence="2" type="ORF">Raf01_73520</name>
</gene>
<accession>A0A8J3VUE3</accession>
<dbReference type="EMBL" id="BONZ01000077">
    <property type="protein sequence ID" value="GIH19180.1"/>
    <property type="molecule type" value="Genomic_DNA"/>
</dbReference>
<dbReference type="AlphaFoldDB" id="A0A8J3VUE3"/>
<name>A0A8J3VUE3_9ACTN</name>
<dbReference type="RefSeq" id="WP_203922649.1">
    <property type="nucleotide sequence ID" value="NZ_BONZ01000077.1"/>
</dbReference>